<dbReference type="Gene3D" id="3.40.50.2000">
    <property type="entry name" value="Glycogen Phosphorylase B"/>
    <property type="match status" value="1"/>
</dbReference>
<accession>A0A9J6PDS5</accession>
<dbReference type="PANTHER" id="PTHR21015">
    <property type="entry name" value="UDP-N-ACETYLGLUCOSAMINE--N-ACETYLMURAMYL-(PENTAPEPTIDE) PYROPHOSPHORYL-UNDECAPRENOL N-ACETYLGLUCOSAMINE TRANSFERASE 1"/>
    <property type="match status" value="1"/>
</dbReference>
<dbReference type="AlphaFoldDB" id="A0A9J6PDS5"/>
<name>A0A9J6PDS5_9PROT</name>
<gene>
    <name evidence="2" type="ORF">NJQ99_08955</name>
</gene>
<evidence type="ECO:0000259" key="1">
    <source>
        <dbReference type="Pfam" id="PF04101"/>
    </source>
</evidence>
<dbReference type="EMBL" id="JAMZFT010000002">
    <property type="protein sequence ID" value="MCP1336534.1"/>
    <property type="molecule type" value="Genomic_DNA"/>
</dbReference>
<dbReference type="Pfam" id="PF04101">
    <property type="entry name" value="Glyco_tran_28_C"/>
    <property type="match status" value="1"/>
</dbReference>
<dbReference type="SUPFAM" id="SSF53756">
    <property type="entry name" value="UDP-Glycosyltransferase/glycogen phosphorylase"/>
    <property type="match status" value="1"/>
</dbReference>
<sequence>MTGRVLIYVQHLLGTGHYVRAAALAEAMTDIGLSVTFVAGGLPVVGHGVRCARFVQLPPARATGADFKGLADEEGRDIDDAWKQRRTAALLDTLEETRPDIVITELFPFGRHKMRFELEPFVERIHAMRPRPLLVSSVRDILIPSPKPLRIEQSIETARTFFDAVLVHGVESISPLEASYPAAAEVRDLLTYTGYVAREGMPETQDGADEIVVAAGGGAMGQALFEAALGAHALGAGSNRVWRFLTGTNAEPAWQAGFAARAARQPGTIVETARADYRGLLANAALSVSQAGYNTMMDLLATGVRAVIVPFAGGKESEQAARAEIFEQAGLVTVVHEKGIEAADLARAIDGALAGPPPPKVDARLDGAEVTARWVRDRIGSARDS</sequence>
<dbReference type="PANTHER" id="PTHR21015:SF28">
    <property type="entry name" value="SLL1722 PROTEIN"/>
    <property type="match status" value="1"/>
</dbReference>
<feature type="domain" description="Glycosyl transferase family 28 C-terminal" evidence="1">
    <location>
        <begin position="277"/>
        <end position="353"/>
    </location>
</feature>
<dbReference type="InterPro" id="IPR007235">
    <property type="entry name" value="Glyco_trans_28_C"/>
</dbReference>
<dbReference type="GO" id="GO:0016758">
    <property type="term" value="F:hexosyltransferase activity"/>
    <property type="evidence" value="ECO:0007669"/>
    <property type="project" value="InterPro"/>
</dbReference>
<dbReference type="Proteomes" id="UP001055804">
    <property type="component" value="Unassembled WGS sequence"/>
</dbReference>
<dbReference type="RefSeq" id="WP_269332489.1">
    <property type="nucleotide sequence ID" value="NZ_JAMZFT010000002.1"/>
</dbReference>
<reference evidence="2" key="1">
    <citation type="submission" date="2022-06" db="EMBL/GenBank/DDBJ databases">
        <title>Isolation and Genomics of Futiania mangrovii gen. nov., sp. nov., a Rare and Metabolically-versatile member in the Class Alphaproteobacteria.</title>
        <authorList>
            <person name="Liu L."/>
            <person name="Huang W.-C."/>
            <person name="Pan J."/>
            <person name="Li J."/>
            <person name="Huang Y."/>
            <person name="Du H."/>
            <person name="Liu Y."/>
            <person name="Li M."/>
        </authorList>
    </citation>
    <scope>NUCLEOTIDE SEQUENCE</scope>
    <source>
        <strain evidence="2">FT118</strain>
    </source>
</reference>
<keyword evidence="2" id="KW-0808">Transferase</keyword>
<organism evidence="2 3">
    <name type="scientific">Futiania mangrovi</name>
    <dbReference type="NCBI Taxonomy" id="2959716"/>
    <lineage>
        <taxon>Bacteria</taxon>
        <taxon>Pseudomonadati</taxon>
        <taxon>Pseudomonadota</taxon>
        <taxon>Alphaproteobacteria</taxon>
        <taxon>Futianiales</taxon>
        <taxon>Futianiaceae</taxon>
        <taxon>Futiania</taxon>
    </lineage>
</organism>
<evidence type="ECO:0000313" key="2">
    <source>
        <dbReference type="EMBL" id="MCP1336534.1"/>
    </source>
</evidence>
<keyword evidence="3" id="KW-1185">Reference proteome</keyword>
<protein>
    <submittedName>
        <fullName evidence="2">Glycosyl transferase</fullName>
    </submittedName>
</protein>
<evidence type="ECO:0000313" key="3">
    <source>
        <dbReference type="Proteomes" id="UP001055804"/>
    </source>
</evidence>
<comment type="caution">
    <text evidence="2">The sequence shown here is derived from an EMBL/GenBank/DDBJ whole genome shotgun (WGS) entry which is preliminary data.</text>
</comment>
<proteinExistence type="predicted"/>